<dbReference type="EMBL" id="QUAJ01000027">
    <property type="protein sequence ID" value="REI39974.1"/>
    <property type="molecule type" value="Genomic_DNA"/>
</dbReference>
<protein>
    <submittedName>
        <fullName evidence="3">DUF1214 domain-containing protein</fullName>
    </submittedName>
</protein>
<dbReference type="Pfam" id="PF06863">
    <property type="entry name" value="DUF1254"/>
    <property type="match status" value="1"/>
</dbReference>
<evidence type="ECO:0000313" key="3">
    <source>
        <dbReference type="EMBL" id="REI39974.1"/>
    </source>
</evidence>
<evidence type="ECO:0000259" key="2">
    <source>
        <dbReference type="Pfam" id="PF06863"/>
    </source>
</evidence>
<dbReference type="InterPro" id="IPR010621">
    <property type="entry name" value="DUF1214"/>
</dbReference>
<dbReference type="PANTHER" id="PTHR36509:SF3">
    <property type="entry name" value="SIGNAL PEPTIDE PROTEIN"/>
    <property type="match status" value="1"/>
</dbReference>
<dbReference type="PANTHER" id="PTHR36509">
    <property type="entry name" value="BLL3101 PROTEIN"/>
    <property type="match status" value="1"/>
</dbReference>
<dbReference type="Gene3D" id="2.60.40.1610">
    <property type="entry name" value="Domain of unknown function DUF1254"/>
    <property type="match status" value="1"/>
</dbReference>
<dbReference type="Gene3D" id="1.10.3360.10">
    <property type="entry name" value="VPA0735-like domain"/>
    <property type="match status" value="1"/>
</dbReference>
<keyword evidence="4" id="KW-1185">Reference proteome</keyword>
<dbReference type="InterPro" id="IPR037050">
    <property type="entry name" value="DUF1254_sf"/>
</dbReference>
<feature type="domain" description="DUF1254" evidence="2">
    <location>
        <begin position="81"/>
        <end position="221"/>
    </location>
</feature>
<sequence length="514" mass="57225">MIVLALTGCSNNPGELTFQHHNHLANLEFDRGYPTADSAEALQQELAFQRATQAYLWALPITNMRAMQEGHAELMDGTAYNKIAIYEDRLKAHTIITTPNSDVIYGLAWLDMKDTGPLVIEMPAALQTLVDDMLHDALIGPEKEDGTHYLGDIGNAGPDRGKGGLFLILPPGVSREGYDSNKYFIYESNTYEVFLFLRSFFEDMNNTTPAVDRMKEIKIYPLIGDAEPMEYHEVSDIPSNSISPKDWTYFEQLDRTIQAEPILVVDPYMNGILASLGIKKGYKFNPSDAEKEMLTLAAQTGWKIAKEVSLNFDEKGRDTVGHTTFWEESPSWVAHALTDEEGNQYTAGSDTSYNSVETGHTNVDAKMHMYINHYSISDAMINAKIGQGAKYAGAYKDSDGEYLRGECTYSITLPNNIPAGLFWSITAYDAETAAGVPSNNKYPSIGDRDNPIQNADGSTTLWFGPSLPEGAYAENYVHIPKDTNWFALIRLYGPQKSLFTGEWIPGEFIKIESN</sequence>
<reference evidence="3 4" key="1">
    <citation type="submission" date="2018-08" db="EMBL/GenBank/DDBJ databases">
        <title>Draft genome sequence of Psychrilyobacter sp. strain SD5 isolated from Black Sea water.</title>
        <authorList>
            <person name="Yadav S."/>
            <person name="Villanueva L."/>
            <person name="Damste J.S.S."/>
        </authorList>
    </citation>
    <scope>NUCLEOTIDE SEQUENCE [LARGE SCALE GENOMIC DNA]</scope>
    <source>
        <strain evidence="3 4">SD5</strain>
    </source>
</reference>
<dbReference type="Proteomes" id="UP000263486">
    <property type="component" value="Unassembled WGS sequence"/>
</dbReference>
<dbReference type="Pfam" id="PF06742">
    <property type="entry name" value="DUF1214"/>
    <property type="match status" value="1"/>
</dbReference>
<evidence type="ECO:0000313" key="4">
    <source>
        <dbReference type="Proteomes" id="UP000263486"/>
    </source>
</evidence>
<proteinExistence type="predicted"/>
<comment type="caution">
    <text evidence="3">The sequence shown here is derived from an EMBL/GenBank/DDBJ whole genome shotgun (WGS) entry which is preliminary data.</text>
</comment>
<accession>A0ABX9KEY2</accession>
<dbReference type="Gene3D" id="2.60.120.600">
    <property type="entry name" value="Domain of unknown function DUF1214, C-terminal domain"/>
    <property type="match status" value="1"/>
</dbReference>
<dbReference type="InterPro" id="IPR037049">
    <property type="entry name" value="DUF1214_C_sf"/>
</dbReference>
<dbReference type="SUPFAM" id="SSF160935">
    <property type="entry name" value="VPA0735-like"/>
    <property type="match status" value="1"/>
</dbReference>
<name>A0ABX9KEY2_9FUSO</name>
<evidence type="ECO:0000259" key="1">
    <source>
        <dbReference type="Pfam" id="PF06742"/>
    </source>
</evidence>
<gene>
    <name evidence="3" type="ORF">DYH56_12700</name>
</gene>
<feature type="domain" description="DUF1214" evidence="1">
    <location>
        <begin position="389"/>
        <end position="496"/>
    </location>
</feature>
<organism evidence="3 4">
    <name type="scientific">Psychrilyobacter piezotolerans</name>
    <dbReference type="NCBI Taxonomy" id="2293438"/>
    <lineage>
        <taxon>Bacteria</taxon>
        <taxon>Fusobacteriati</taxon>
        <taxon>Fusobacteriota</taxon>
        <taxon>Fusobacteriia</taxon>
        <taxon>Fusobacteriales</taxon>
        <taxon>Fusobacteriaceae</taxon>
        <taxon>Psychrilyobacter</taxon>
    </lineage>
</organism>
<dbReference type="InterPro" id="IPR010679">
    <property type="entry name" value="DUF1254"/>
</dbReference>